<dbReference type="OrthoDB" id="486475at2"/>
<dbReference type="STRING" id="1781255.BH720_05385"/>
<reference evidence="2" key="1">
    <citation type="submission" date="2016-09" db="EMBL/GenBank/DDBJ databases">
        <title>Draft genome of thermotolerant cyanobacterium Desertifilum sp. strain IPPAS B-1220.</title>
        <authorList>
            <person name="Sinetova M.A."/>
            <person name="Bolakhan K."/>
            <person name="Zayadan B.K."/>
            <person name="Mironov K.S."/>
            <person name="Ustinova V."/>
            <person name="Kupriyanova E.V."/>
            <person name="Sidorov R.A."/>
            <person name="Skrypnik A.N."/>
            <person name="Gogoleva N.E."/>
            <person name="Gogolev Y.V."/>
            <person name="Los D.A."/>
        </authorList>
    </citation>
    <scope>NUCLEOTIDE SEQUENCE [LARGE SCALE GENOMIC DNA]</scope>
    <source>
        <strain evidence="2">IPPAS B-1220</strain>
    </source>
</reference>
<evidence type="ECO:0000313" key="2">
    <source>
        <dbReference type="EMBL" id="OEJ76270.1"/>
    </source>
</evidence>
<name>A0A1E5QNP3_9CYAN</name>
<feature type="chain" id="PRO_5009184419" description="Peptidase C-terminal archaeal/bacterial domain-containing protein" evidence="1">
    <location>
        <begin position="25"/>
        <end position="259"/>
    </location>
</feature>
<dbReference type="Gene3D" id="2.60.120.380">
    <property type="match status" value="1"/>
</dbReference>
<keyword evidence="1" id="KW-0732">Signal</keyword>
<protein>
    <recommendedName>
        <fullName evidence="3">Peptidase C-terminal archaeal/bacterial domain-containing protein</fullName>
    </recommendedName>
</protein>
<sequence>MKQRTLIGLMLGCTVLGTSISKVAAQTAAPKSDTYTNSQCQRNQNLPQRDRFTVFYQEEFVAQNQRHWLYASRALDGSAIFCLSRPNFEQPRLLRFREIQNQFTDNVRRDRRQNTSFVITIRNGNGMNVPINAYRLDLANPAEAKILSLSVLQRNAVLKDGDPRLSSDGSLYHTHTFTGQANQSISLNLQSRSFDHYVAVFDPNGQKIAESYGRRSDDFRRNRISDLVINLPTAGRYQVVVNGSDRTSEGEYSLNINRN</sequence>
<gene>
    <name evidence="2" type="ORF">BH720_05385</name>
</gene>
<dbReference type="RefSeq" id="WP_069966146.1">
    <property type="nucleotide sequence ID" value="NZ_CM124774.1"/>
</dbReference>
<proteinExistence type="predicted"/>
<organism evidence="2">
    <name type="scientific">Desertifilum tharense IPPAS B-1220</name>
    <dbReference type="NCBI Taxonomy" id="1781255"/>
    <lineage>
        <taxon>Bacteria</taxon>
        <taxon>Bacillati</taxon>
        <taxon>Cyanobacteriota</taxon>
        <taxon>Cyanophyceae</taxon>
        <taxon>Desertifilales</taxon>
        <taxon>Desertifilaceae</taxon>
        <taxon>Desertifilum</taxon>
    </lineage>
</organism>
<dbReference type="AlphaFoldDB" id="A0A1E5QNP3"/>
<evidence type="ECO:0000256" key="1">
    <source>
        <dbReference type="SAM" id="SignalP"/>
    </source>
</evidence>
<dbReference type="EMBL" id="MJGC01000040">
    <property type="protein sequence ID" value="OEJ76270.1"/>
    <property type="molecule type" value="Genomic_DNA"/>
</dbReference>
<comment type="caution">
    <text evidence="2">The sequence shown here is derived from an EMBL/GenBank/DDBJ whole genome shotgun (WGS) entry which is preliminary data.</text>
</comment>
<accession>A0A1E5QNP3</accession>
<feature type="signal peptide" evidence="1">
    <location>
        <begin position="1"/>
        <end position="24"/>
    </location>
</feature>
<evidence type="ECO:0008006" key="3">
    <source>
        <dbReference type="Google" id="ProtNLM"/>
    </source>
</evidence>